<feature type="non-terminal residue" evidence="9">
    <location>
        <position position="322"/>
    </location>
</feature>
<dbReference type="InterPro" id="IPR046791">
    <property type="entry name" value="Polycystin_dom"/>
</dbReference>
<dbReference type="GO" id="GO:0016020">
    <property type="term" value="C:membrane"/>
    <property type="evidence" value="ECO:0007669"/>
    <property type="project" value="UniProtKB-SubCell"/>
</dbReference>
<dbReference type="Proteomes" id="UP001190700">
    <property type="component" value="Unassembled WGS sequence"/>
</dbReference>
<sequence length="322" mass="36854">MSRRGIAAALHAGKLHRPSDIPEEAENPQVYQQNVEGTDVNGARFTSGARNVRHAVGAIHRMKHAKTKRSMVGRQISWFLERWYPEDGGLVDESQKKIMQKAVHERVIIQETAVRQLAERQGIKDVLISGTLFTIMMTLYFTVILLQRRIEDAFALEYSIKEYVRGIKYLDQTGSANTLRSIHDHDALWTWMEDGYVPALNPVQEWYNGDVYSETETGFFLEYNRLIGGVKMIQQRVDPCACENFDETELEKCGYCPANYNEFYPTVWPKYSKSTTSEAPFGPSYDPEKYVFHAEELNGKGGFVCVLPPDRKKALLTLQELK</sequence>
<keyword evidence="3 7" id="KW-0812">Transmembrane</keyword>
<dbReference type="AlphaFoldDB" id="A0AAE0KPU8"/>
<gene>
    <name evidence="9" type="ORF">CYMTET_34550</name>
</gene>
<keyword evidence="4 7" id="KW-1133">Transmembrane helix</keyword>
<organism evidence="9 10">
    <name type="scientific">Cymbomonas tetramitiformis</name>
    <dbReference type="NCBI Taxonomy" id="36881"/>
    <lineage>
        <taxon>Eukaryota</taxon>
        <taxon>Viridiplantae</taxon>
        <taxon>Chlorophyta</taxon>
        <taxon>Pyramimonadophyceae</taxon>
        <taxon>Pyramimonadales</taxon>
        <taxon>Pyramimonadaceae</taxon>
        <taxon>Cymbomonas</taxon>
    </lineage>
</organism>
<comment type="subcellular location">
    <subcellularLocation>
        <location evidence="1">Membrane</location>
        <topology evidence="1">Multi-pass membrane protein</topology>
    </subcellularLocation>
</comment>
<accession>A0AAE0KPU8</accession>
<evidence type="ECO:0000256" key="6">
    <source>
        <dbReference type="SAM" id="MobiDB-lite"/>
    </source>
</evidence>
<feature type="transmembrane region" description="Helical" evidence="7">
    <location>
        <begin position="126"/>
        <end position="146"/>
    </location>
</feature>
<evidence type="ECO:0000256" key="7">
    <source>
        <dbReference type="SAM" id="Phobius"/>
    </source>
</evidence>
<evidence type="ECO:0000256" key="3">
    <source>
        <dbReference type="ARBA" id="ARBA00022692"/>
    </source>
</evidence>
<keyword evidence="5 7" id="KW-0472">Membrane</keyword>
<evidence type="ECO:0000256" key="5">
    <source>
        <dbReference type="ARBA" id="ARBA00023136"/>
    </source>
</evidence>
<feature type="region of interest" description="Disordered" evidence="6">
    <location>
        <begin position="1"/>
        <end position="22"/>
    </location>
</feature>
<keyword evidence="10" id="KW-1185">Reference proteome</keyword>
<proteinExistence type="inferred from homology"/>
<evidence type="ECO:0000313" key="10">
    <source>
        <dbReference type="Proteomes" id="UP001190700"/>
    </source>
</evidence>
<evidence type="ECO:0000313" key="9">
    <source>
        <dbReference type="EMBL" id="KAK3256308.1"/>
    </source>
</evidence>
<comment type="similarity">
    <text evidence="2">Belongs to the polycystin family.</text>
</comment>
<dbReference type="Pfam" id="PF20519">
    <property type="entry name" value="Polycystin_dom"/>
    <property type="match status" value="1"/>
</dbReference>
<name>A0AAE0KPU8_9CHLO</name>
<dbReference type="EMBL" id="LGRX02021788">
    <property type="protein sequence ID" value="KAK3256308.1"/>
    <property type="molecule type" value="Genomic_DNA"/>
</dbReference>
<evidence type="ECO:0000259" key="8">
    <source>
        <dbReference type="Pfam" id="PF20519"/>
    </source>
</evidence>
<evidence type="ECO:0000256" key="2">
    <source>
        <dbReference type="ARBA" id="ARBA00007200"/>
    </source>
</evidence>
<comment type="caution">
    <text evidence="9">The sequence shown here is derived from an EMBL/GenBank/DDBJ whole genome shotgun (WGS) entry which is preliminary data.</text>
</comment>
<protein>
    <recommendedName>
        <fullName evidence="8">Polycystin domain-containing protein</fullName>
    </recommendedName>
</protein>
<evidence type="ECO:0000256" key="4">
    <source>
        <dbReference type="ARBA" id="ARBA00022989"/>
    </source>
</evidence>
<evidence type="ECO:0000256" key="1">
    <source>
        <dbReference type="ARBA" id="ARBA00004141"/>
    </source>
</evidence>
<reference evidence="9 10" key="1">
    <citation type="journal article" date="2015" name="Genome Biol. Evol.">
        <title>Comparative Genomics of a Bacterivorous Green Alga Reveals Evolutionary Causalities and Consequences of Phago-Mixotrophic Mode of Nutrition.</title>
        <authorList>
            <person name="Burns J.A."/>
            <person name="Paasch A."/>
            <person name="Narechania A."/>
            <person name="Kim E."/>
        </authorList>
    </citation>
    <scope>NUCLEOTIDE SEQUENCE [LARGE SCALE GENOMIC DNA]</scope>
    <source>
        <strain evidence="9 10">PLY_AMNH</strain>
    </source>
</reference>
<feature type="domain" description="Polycystin" evidence="8">
    <location>
        <begin position="179"/>
        <end position="322"/>
    </location>
</feature>